<protein>
    <recommendedName>
        <fullName evidence="2">Phosphoribosyltransferase domain-containing protein</fullName>
    </recommendedName>
</protein>
<dbReference type="Pfam" id="PF00156">
    <property type="entry name" value="Pribosyltran"/>
    <property type="match status" value="1"/>
</dbReference>
<dbReference type="InterPro" id="IPR029057">
    <property type="entry name" value="PRTase-like"/>
</dbReference>
<comment type="caution">
    <text evidence="3">The sequence shown here is derived from an EMBL/GenBank/DDBJ whole genome shotgun (WGS) entry which is preliminary data.</text>
</comment>
<dbReference type="Proteomes" id="UP000014523">
    <property type="component" value="Unassembled WGS sequence"/>
</dbReference>
<dbReference type="Gene3D" id="3.40.50.2020">
    <property type="match status" value="1"/>
</dbReference>
<dbReference type="EMBL" id="ATGG01000006">
    <property type="protein sequence ID" value="EPF93153.1"/>
    <property type="molecule type" value="Genomic_DNA"/>
</dbReference>
<comment type="similarity">
    <text evidence="1">Belongs to the ComF/GntX family.</text>
</comment>
<keyword evidence="4" id="KW-1185">Reference proteome</keyword>
<dbReference type="InterPro" id="IPR000836">
    <property type="entry name" value="PRTase_dom"/>
</dbReference>
<organism evidence="3 4">
    <name type="scientific">Acinetobacter gyllenbergii CIP 110306 = MTCC 11365</name>
    <dbReference type="NCBI Taxonomy" id="1217657"/>
    <lineage>
        <taxon>Bacteria</taxon>
        <taxon>Pseudomonadati</taxon>
        <taxon>Pseudomonadota</taxon>
        <taxon>Gammaproteobacteria</taxon>
        <taxon>Moraxellales</taxon>
        <taxon>Moraxellaceae</taxon>
        <taxon>Acinetobacter</taxon>
    </lineage>
</organism>
<evidence type="ECO:0000313" key="3">
    <source>
        <dbReference type="EMBL" id="EPF93153.1"/>
    </source>
</evidence>
<proteinExistence type="inferred from homology"/>
<evidence type="ECO:0000259" key="2">
    <source>
        <dbReference type="Pfam" id="PF00156"/>
    </source>
</evidence>
<name>A0A829HLQ1_9GAMM</name>
<evidence type="ECO:0000313" key="4">
    <source>
        <dbReference type="Proteomes" id="UP000014523"/>
    </source>
</evidence>
<dbReference type="PANTHER" id="PTHR47505:SF1">
    <property type="entry name" value="DNA UTILIZATION PROTEIN YHGH"/>
    <property type="match status" value="1"/>
</dbReference>
<sequence>MRMDYSNAGYLKPQDMPMFKRLGTSAQQIFDYFTPCNLCDIGMKRQFGVCHSCWQQLPWLKQSIERNQQQVLVACDYAYPIDRIIQQFKYEQKLHHQRILDGLLLQLKLPKVQAIVPMPISADRLAERGFNQALLLAKALSKSLNVPVWQPVQRLAQHSQKGLSRLERLENIEQQFVAAPPNSIRYRKVLIVDDVLTTGSSISALSQVLNQLGCQHIYSACVAAAQPRQTKLIDFADTTESQSL</sequence>
<dbReference type="InterPro" id="IPR051910">
    <property type="entry name" value="ComF/GntX_DNA_util-trans"/>
</dbReference>
<reference evidence="3 4" key="1">
    <citation type="submission" date="2013-06" db="EMBL/GenBank/DDBJ databases">
        <title>The Genome Sequence of Acinetobacter gyllenbergii CIP 110306.</title>
        <authorList>
            <consortium name="The Broad Institute Genome Sequencing Platform"/>
            <consortium name="The Broad Institute Genome Sequencing Center for Infectious Disease"/>
            <person name="Cerqueira G."/>
            <person name="Feldgarden M."/>
            <person name="Courvalin P."/>
            <person name="Perichon B."/>
            <person name="Grillot-Courvalin C."/>
            <person name="Clermont D."/>
            <person name="Rocha E."/>
            <person name="Yoon E.-J."/>
            <person name="Nemec A."/>
            <person name="Young S.K."/>
            <person name="Zeng Q."/>
            <person name="Gargeya S."/>
            <person name="Fitzgerald M."/>
            <person name="Abouelleil A."/>
            <person name="Alvarado L."/>
            <person name="Berlin A.M."/>
            <person name="Chapman S.B."/>
            <person name="Dewar J."/>
            <person name="Goldberg J."/>
            <person name="Griggs A."/>
            <person name="Gujja S."/>
            <person name="Hansen M."/>
            <person name="Howarth C."/>
            <person name="Imamovic A."/>
            <person name="Larimer J."/>
            <person name="McCowan C."/>
            <person name="Murphy C."/>
            <person name="Pearson M."/>
            <person name="Priest M."/>
            <person name="Roberts A."/>
            <person name="Saif S."/>
            <person name="Shea T."/>
            <person name="Sykes S."/>
            <person name="Wortman J."/>
            <person name="Nusbaum C."/>
            <person name="Birren B."/>
        </authorList>
    </citation>
    <scope>NUCLEOTIDE SEQUENCE [LARGE SCALE GENOMIC DNA]</scope>
    <source>
        <strain evidence="3 4">CIP 110306</strain>
    </source>
</reference>
<gene>
    <name evidence="3" type="ORF">F957_00499</name>
</gene>
<dbReference type="CDD" id="cd06223">
    <property type="entry name" value="PRTases_typeI"/>
    <property type="match status" value="1"/>
</dbReference>
<dbReference type="PANTHER" id="PTHR47505">
    <property type="entry name" value="DNA UTILIZATION PROTEIN YHGH"/>
    <property type="match status" value="1"/>
</dbReference>
<evidence type="ECO:0000256" key="1">
    <source>
        <dbReference type="ARBA" id="ARBA00008007"/>
    </source>
</evidence>
<accession>A0A829HLQ1</accession>
<dbReference type="SUPFAM" id="SSF53271">
    <property type="entry name" value="PRTase-like"/>
    <property type="match status" value="1"/>
</dbReference>
<feature type="domain" description="Phosphoribosyltransferase" evidence="2">
    <location>
        <begin position="133"/>
        <end position="237"/>
    </location>
</feature>
<dbReference type="AlphaFoldDB" id="A0A829HLQ1"/>